<dbReference type="Gene3D" id="1.10.8.80">
    <property type="entry name" value="Magnesium chelatase subunit I, C-Terminal domain"/>
    <property type="match status" value="1"/>
</dbReference>
<dbReference type="PANTHER" id="PTHR42759">
    <property type="entry name" value="MOXR FAMILY PROTEIN"/>
    <property type="match status" value="1"/>
</dbReference>
<dbReference type="SMART" id="SM00382">
    <property type="entry name" value="AAA"/>
    <property type="match status" value="1"/>
</dbReference>
<keyword evidence="3" id="KW-1185">Reference proteome</keyword>
<dbReference type="SUPFAM" id="SSF52540">
    <property type="entry name" value="P-loop containing nucleoside triphosphate hydrolases"/>
    <property type="match status" value="1"/>
</dbReference>
<dbReference type="InterPro" id="IPR050764">
    <property type="entry name" value="CbbQ/NirQ/NorQ/GpvN"/>
</dbReference>
<protein>
    <submittedName>
        <fullName evidence="2">MoxR family ATPase</fullName>
    </submittedName>
</protein>
<dbReference type="PIRSF" id="PIRSF002849">
    <property type="entry name" value="AAA_ATPase_chaperone_MoxR_prd"/>
    <property type="match status" value="1"/>
</dbReference>
<evidence type="ECO:0000313" key="3">
    <source>
        <dbReference type="Proteomes" id="UP000790580"/>
    </source>
</evidence>
<dbReference type="InterPro" id="IPR027417">
    <property type="entry name" value="P-loop_NTPase"/>
</dbReference>
<dbReference type="PANTHER" id="PTHR42759:SF1">
    <property type="entry name" value="MAGNESIUM-CHELATASE SUBUNIT CHLD"/>
    <property type="match status" value="1"/>
</dbReference>
<proteinExistence type="predicted"/>
<comment type="caution">
    <text evidence="2">The sequence shown here is derived from an EMBL/GenBank/DDBJ whole genome shotgun (WGS) entry which is preliminary data.</text>
</comment>
<accession>A0ABS6JWC8</accession>
<dbReference type="InterPro" id="IPR041628">
    <property type="entry name" value="ChlI/MoxR_AAA_lid"/>
</dbReference>
<dbReference type="RefSeq" id="WP_088077254.1">
    <property type="nucleotide sequence ID" value="NZ_JAHQCR010000051.1"/>
</dbReference>
<reference evidence="2 3" key="1">
    <citation type="submission" date="2021-06" db="EMBL/GenBank/DDBJ databases">
        <title>Bacillus sp. RD4P76, an endophyte from a halophyte.</title>
        <authorList>
            <person name="Sun J.-Q."/>
        </authorList>
    </citation>
    <scope>NUCLEOTIDE SEQUENCE [LARGE SCALE GENOMIC DNA]</scope>
    <source>
        <strain evidence="2 3">JCM 17098</strain>
    </source>
</reference>
<evidence type="ECO:0000313" key="2">
    <source>
        <dbReference type="EMBL" id="MBU9722371.1"/>
    </source>
</evidence>
<organism evidence="2 3">
    <name type="scientific">Evansella alkalicola</name>
    <dbReference type="NCBI Taxonomy" id="745819"/>
    <lineage>
        <taxon>Bacteria</taxon>
        <taxon>Bacillati</taxon>
        <taxon>Bacillota</taxon>
        <taxon>Bacilli</taxon>
        <taxon>Bacillales</taxon>
        <taxon>Bacillaceae</taxon>
        <taxon>Evansella</taxon>
    </lineage>
</organism>
<dbReference type="Proteomes" id="UP000790580">
    <property type="component" value="Unassembled WGS sequence"/>
</dbReference>
<feature type="domain" description="AAA+ ATPase" evidence="1">
    <location>
        <begin position="46"/>
        <end position="187"/>
    </location>
</feature>
<gene>
    <name evidence="2" type="ORF">KS407_13110</name>
</gene>
<name>A0ABS6JWC8_9BACI</name>
<dbReference type="InterPro" id="IPR003593">
    <property type="entry name" value="AAA+_ATPase"/>
</dbReference>
<dbReference type="Pfam" id="PF17863">
    <property type="entry name" value="AAA_lid_2"/>
    <property type="match status" value="1"/>
</dbReference>
<sequence length="325" mass="36046">MVEKIGTVKERGGRRVNQITSLLSSYEEKILGQSTNLKLLLAAVLSGGHVLLEGVPGTGKTQMVRTLATLIGGTFNRIQFTPDLLPSDITGSKIFNMKDSTFETIQGPIFTNILLADEINRTPAKTQAALLEAMEEKQVTIQGETYKLDDVFFVVATQNPIEFEGTYPLPEAQQDRFLFKLDIEFPTFEEEQNVLKQVLENTMAVGSNDEEAVVDLDTFLEIRNDIEAVNVSDDILNYTMSIVRKTRENESIRYGASTRAAISIGKAAKSWAYLDGRDYVTPDDIKVVAKPALRHRIQLSPHMELEGATVDQIINELVGAVPVPR</sequence>
<evidence type="ECO:0000259" key="1">
    <source>
        <dbReference type="SMART" id="SM00382"/>
    </source>
</evidence>
<dbReference type="CDD" id="cd00009">
    <property type="entry name" value="AAA"/>
    <property type="match status" value="1"/>
</dbReference>
<dbReference type="Pfam" id="PF07726">
    <property type="entry name" value="AAA_3"/>
    <property type="match status" value="1"/>
</dbReference>
<dbReference type="EMBL" id="JAHQCR010000051">
    <property type="protein sequence ID" value="MBU9722371.1"/>
    <property type="molecule type" value="Genomic_DNA"/>
</dbReference>
<dbReference type="InterPro" id="IPR011703">
    <property type="entry name" value="ATPase_AAA-3"/>
</dbReference>
<dbReference type="Gene3D" id="3.40.50.300">
    <property type="entry name" value="P-loop containing nucleotide triphosphate hydrolases"/>
    <property type="match status" value="1"/>
</dbReference>